<dbReference type="InterPro" id="IPR041121">
    <property type="entry name" value="SDH_C"/>
</dbReference>
<sequence length="598" mass="62857">MLSGAGSTQIDLASARNVPGCFSGRTQPNHIPSQTTCRHCARSGAQHRTWHPSISVVRDTGHLAVMAAADISSLTSPPQPSSSAPATLICTSITATSVETALREIQEVYELGADAIELRLDFLEDLALKDPGPPLKALLGKCKELDRPAIVTLRPEWEGGQYRGSDVVRLAILKYAAVLGAAYVDVEYLAAEFFFASKGQLPLSTRVILSHHDYKGTPDSSTLEKLMEDMFASGADVAKIATTAEHIQDAARVLALPRKASRPVIALAMGERGVASRILAPKFGSHLTFGALSSEKASAPGQPLLSELKHLYGLPQQSAATKVFGVIGNPVSHSRSPALHNAAMRAAGMDAVYLPLLVDDLQPFLHAFPDFSGFSVTIPHKVAALEAAQEVDAVAARIGAANTLVRQQDGSLKAYNTDWSAAIEAVEEGVGDAAAGAASPLAGMQVVVLGAGGAGRALAFGALQRGAHITIANRTAEKAEELAAALGSGARATTLEAVSSGEVTGDILMNSTSIGMHAMEGQSPVERKALQGYRLVFDAIYTPLRTRLIQDAEAEGCKTVSGLEMFVGQAAQQFELFTGQQAPKDLMRKATLDSMSAH</sequence>
<dbReference type="CDD" id="cd01065">
    <property type="entry name" value="NAD_bind_Shikimate_DH"/>
    <property type="match status" value="1"/>
</dbReference>
<dbReference type="SUPFAM" id="SSF51735">
    <property type="entry name" value="NAD(P)-binding Rossmann-fold domains"/>
    <property type="match status" value="1"/>
</dbReference>
<dbReference type="GO" id="GO:0050661">
    <property type="term" value="F:NADP binding"/>
    <property type="evidence" value="ECO:0007669"/>
    <property type="project" value="InterPro"/>
</dbReference>
<feature type="domain" description="SDH C-terminal" evidence="10">
    <location>
        <begin position="562"/>
        <end position="590"/>
    </location>
</feature>
<evidence type="ECO:0000256" key="4">
    <source>
        <dbReference type="ARBA" id="ARBA00023002"/>
    </source>
</evidence>
<keyword evidence="6" id="KW-0456">Lyase</keyword>
<dbReference type="Pfam" id="PF01487">
    <property type="entry name" value="DHquinase_I"/>
    <property type="match status" value="1"/>
</dbReference>
<keyword evidence="2" id="KW-0028">Amino-acid biosynthesis</keyword>
<dbReference type="InterPro" id="IPR046346">
    <property type="entry name" value="Aminoacid_DH-like_N_sf"/>
</dbReference>
<dbReference type="Pfam" id="PF01488">
    <property type="entry name" value="Shikimate_DH"/>
    <property type="match status" value="1"/>
</dbReference>
<accession>A0AAV1HY09</accession>
<dbReference type="PANTHER" id="PTHR21089">
    <property type="entry name" value="SHIKIMATE DEHYDROGENASE"/>
    <property type="match status" value="1"/>
</dbReference>
<reference evidence="11 12" key="1">
    <citation type="submission" date="2023-10" db="EMBL/GenBank/DDBJ databases">
        <authorList>
            <person name="Maclean D."/>
            <person name="Macfadyen A."/>
        </authorList>
    </citation>
    <scope>NUCLEOTIDE SEQUENCE [LARGE SCALE GENOMIC DNA]</scope>
</reference>
<dbReference type="InterPro" id="IPR036291">
    <property type="entry name" value="NAD(P)-bd_dom_sf"/>
</dbReference>
<dbReference type="InterPro" id="IPR006151">
    <property type="entry name" value="Shikm_DH/Glu-tRNA_Rdtase"/>
</dbReference>
<dbReference type="GO" id="GO:0004764">
    <property type="term" value="F:shikimate 3-dehydrogenase (NADP+) activity"/>
    <property type="evidence" value="ECO:0007669"/>
    <property type="project" value="UniProtKB-EC"/>
</dbReference>
<dbReference type="Gene3D" id="3.20.20.70">
    <property type="entry name" value="Aldolase class I"/>
    <property type="match status" value="1"/>
</dbReference>
<dbReference type="SUPFAM" id="SSF51569">
    <property type="entry name" value="Aldolase"/>
    <property type="match status" value="1"/>
</dbReference>
<dbReference type="Proteomes" id="UP001314263">
    <property type="component" value="Unassembled WGS sequence"/>
</dbReference>
<evidence type="ECO:0000259" key="10">
    <source>
        <dbReference type="Pfam" id="PF18317"/>
    </source>
</evidence>
<proteinExistence type="inferred from homology"/>
<dbReference type="SUPFAM" id="SSF53223">
    <property type="entry name" value="Aminoacid dehydrogenase-like, N-terminal domain"/>
    <property type="match status" value="1"/>
</dbReference>
<evidence type="ECO:0000313" key="12">
    <source>
        <dbReference type="Proteomes" id="UP001314263"/>
    </source>
</evidence>
<dbReference type="HAMAP" id="MF_00222">
    <property type="entry name" value="Shikimate_DH_AroE"/>
    <property type="match status" value="1"/>
</dbReference>
<dbReference type="Gene3D" id="3.40.50.10860">
    <property type="entry name" value="Leucine Dehydrogenase, chain A, domain 1"/>
    <property type="match status" value="1"/>
</dbReference>
<evidence type="ECO:0000256" key="5">
    <source>
        <dbReference type="ARBA" id="ARBA00023141"/>
    </source>
</evidence>
<keyword evidence="3" id="KW-0521">NADP</keyword>
<dbReference type="AlphaFoldDB" id="A0AAV1HY09"/>
<evidence type="ECO:0000313" key="11">
    <source>
        <dbReference type="EMBL" id="CAK0754240.1"/>
    </source>
</evidence>
<evidence type="ECO:0000259" key="8">
    <source>
        <dbReference type="Pfam" id="PF01488"/>
    </source>
</evidence>
<keyword evidence="5" id="KW-0057">Aromatic amino acid biosynthesis</keyword>
<dbReference type="GO" id="GO:0009423">
    <property type="term" value="P:chorismate biosynthetic process"/>
    <property type="evidence" value="ECO:0007669"/>
    <property type="project" value="TreeGrafter"/>
</dbReference>
<dbReference type="GO" id="GO:0008652">
    <property type="term" value="P:amino acid biosynthetic process"/>
    <property type="evidence" value="ECO:0007669"/>
    <property type="project" value="UniProtKB-KW"/>
</dbReference>
<dbReference type="InterPro" id="IPR022893">
    <property type="entry name" value="Shikimate_DH_fam"/>
</dbReference>
<dbReference type="FunFam" id="3.20.20.70:FF:000047">
    <property type="entry name" value="3-dehydroquinate dehydratase"/>
    <property type="match status" value="1"/>
</dbReference>
<feature type="domain" description="Shikimate dehydrogenase substrate binding N-terminal" evidence="9">
    <location>
        <begin position="326"/>
        <end position="404"/>
    </location>
</feature>
<dbReference type="Pfam" id="PF18317">
    <property type="entry name" value="SDH_C"/>
    <property type="match status" value="1"/>
</dbReference>
<dbReference type="EC" id="1.1.1.25" evidence="1"/>
<comment type="caution">
    <text evidence="11">The sequence shown here is derived from an EMBL/GenBank/DDBJ whole genome shotgun (WGS) entry which is preliminary data.</text>
</comment>
<keyword evidence="7" id="KW-0704">Schiff base</keyword>
<dbReference type="NCBIfam" id="TIGR01093">
    <property type="entry name" value="aroD"/>
    <property type="match status" value="1"/>
</dbReference>
<dbReference type="GO" id="GO:0019632">
    <property type="term" value="P:shikimate metabolic process"/>
    <property type="evidence" value="ECO:0007669"/>
    <property type="project" value="InterPro"/>
</dbReference>
<dbReference type="NCBIfam" id="TIGR00507">
    <property type="entry name" value="aroE"/>
    <property type="match status" value="1"/>
</dbReference>
<organism evidence="11 12">
    <name type="scientific">Coccomyxa viridis</name>
    <dbReference type="NCBI Taxonomy" id="1274662"/>
    <lineage>
        <taxon>Eukaryota</taxon>
        <taxon>Viridiplantae</taxon>
        <taxon>Chlorophyta</taxon>
        <taxon>core chlorophytes</taxon>
        <taxon>Trebouxiophyceae</taxon>
        <taxon>Trebouxiophyceae incertae sedis</taxon>
        <taxon>Coccomyxaceae</taxon>
        <taxon>Coccomyxa</taxon>
    </lineage>
</organism>
<dbReference type="InterPro" id="IPR013708">
    <property type="entry name" value="Shikimate_DH-bd_N"/>
</dbReference>
<dbReference type="GO" id="GO:0009073">
    <property type="term" value="P:aromatic amino acid family biosynthetic process"/>
    <property type="evidence" value="ECO:0007669"/>
    <property type="project" value="UniProtKB-KW"/>
</dbReference>
<gene>
    <name evidence="11" type="ORF">CVIRNUC_002282</name>
</gene>
<feature type="domain" description="Quinate/shikimate 5-dehydrogenase/glutamyl-tRNA reductase" evidence="8">
    <location>
        <begin position="438"/>
        <end position="515"/>
    </location>
</feature>
<keyword evidence="4" id="KW-0560">Oxidoreductase</keyword>
<evidence type="ECO:0000256" key="2">
    <source>
        <dbReference type="ARBA" id="ARBA00022605"/>
    </source>
</evidence>
<dbReference type="InterPro" id="IPR013785">
    <property type="entry name" value="Aldolase_TIM"/>
</dbReference>
<dbReference type="PANTHER" id="PTHR21089:SF1">
    <property type="entry name" value="BIFUNCTIONAL 3-DEHYDROQUINATE DEHYDRATASE_SHIKIMATE DEHYDROGENASE, CHLOROPLASTIC"/>
    <property type="match status" value="1"/>
</dbReference>
<keyword evidence="12" id="KW-1185">Reference proteome</keyword>
<dbReference type="Gene3D" id="3.40.50.720">
    <property type="entry name" value="NAD(P)-binding Rossmann-like Domain"/>
    <property type="match status" value="1"/>
</dbReference>
<dbReference type="InterPro" id="IPR011342">
    <property type="entry name" value="Shikimate_DH"/>
</dbReference>
<evidence type="ECO:0000256" key="3">
    <source>
        <dbReference type="ARBA" id="ARBA00022857"/>
    </source>
</evidence>
<protein>
    <recommendedName>
        <fullName evidence="1">shikimate dehydrogenase (NADP(+))</fullName>
        <ecNumber evidence="1">1.1.1.25</ecNumber>
    </recommendedName>
</protein>
<dbReference type="Pfam" id="PF08501">
    <property type="entry name" value="Shikimate_dh_N"/>
    <property type="match status" value="1"/>
</dbReference>
<evidence type="ECO:0000256" key="6">
    <source>
        <dbReference type="ARBA" id="ARBA00023239"/>
    </source>
</evidence>
<dbReference type="InterPro" id="IPR001381">
    <property type="entry name" value="DHquinase_I"/>
</dbReference>
<dbReference type="EMBL" id="CAUYUE010000003">
    <property type="protein sequence ID" value="CAK0754240.1"/>
    <property type="molecule type" value="Genomic_DNA"/>
</dbReference>
<dbReference type="GO" id="GO:0003855">
    <property type="term" value="F:3-dehydroquinate dehydratase activity"/>
    <property type="evidence" value="ECO:0007669"/>
    <property type="project" value="InterPro"/>
</dbReference>
<evidence type="ECO:0000256" key="1">
    <source>
        <dbReference type="ARBA" id="ARBA00012962"/>
    </source>
</evidence>
<name>A0AAV1HY09_9CHLO</name>
<dbReference type="HAMAP" id="MF_00214">
    <property type="entry name" value="AroD"/>
    <property type="match status" value="1"/>
</dbReference>
<dbReference type="CDD" id="cd00502">
    <property type="entry name" value="DHQase_I"/>
    <property type="match status" value="1"/>
</dbReference>
<evidence type="ECO:0000259" key="9">
    <source>
        <dbReference type="Pfam" id="PF08501"/>
    </source>
</evidence>
<evidence type="ECO:0000256" key="7">
    <source>
        <dbReference type="ARBA" id="ARBA00023270"/>
    </source>
</evidence>